<organism evidence="1 2">
    <name type="scientific">Nipponia nippon</name>
    <name type="common">Crested ibis</name>
    <name type="synonym">Ibis nippon</name>
    <dbReference type="NCBI Taxonomy" id="128390"/>
    <lineage>
        <taxon>Eukaryota</taxon>
        <taxon>Metazoa</taxon>
        <taxon>Chordata</taxon>
        <taxon>Craniata</taxon>
        <taxon>Vertebrata</taxon>
        <taxon>Euteleostomi</taxon>
        <taxon>Archelosauria</taxon>
        <taxon>Archosauria</taxon>
        <taxon>Dinosauria</taxon>
        <taxon>Saurischia</taxon>
        <taxon>Theropoda</taxon>
        <taxon>Coelurosauria</taxon>
        <taxon>Aves</taxon>
        <taxon>Neognathae</taxon>
        <taxon>Neoaves</taxon>
        <taxon>Aequornithes</taxon>
        <taxon>Pelecaniformes</taxon>
        <taxon>Threskiornithidae</taxon>
        <taxon>Nipponia</taxon>
    </lineage>
</organism>
<dbReference type="AlphaFoldDB" id="A0A091UX02"/>
<accession>A0A091UX02</accession>
<sequence>VRPLIKTETTEGQGGGASQITTRMVLYLATELTKIQEKYTRRAQESETEYVWRVSLTSGDQVLLSDEAQQYWGPGVFLTTDDQREPWLLTQRAACWAGDLHPLERGDLVCIETPNTNHLTESLQNVACLQLLHDRRLVSQQLPLMLLNAHPDRMTPLIRGLPDSLKLYVVQLQDCLRDTLAPRGGGRWNQRGGAMTWGEVAQELKNYGRRTG</sequence>
<dbReference type="Proteomes" id="UP000053283">
    <property type="component" value="Unassembled WGS sequence"/>
</dbReference>
<evidence type="ECO:0000313" key="1">
    <source>
        <dbReference type="EMBL" id="KFQ94510.1"/>
    </source>
</evidence>
<dbReference type="EMBL" id="KL410185">
    <property type="protein sequence ID" value="KFQ94510.1"/>
    <property type="molecule type" value="Genomic_DNA"/>
</dbReference>
<name>A0A091UX02_NIPNI</name>
<feature type="non-terminal residue" evidence="1">
    <location>
        <position position="212"/>
    </location>
</feature>
<keyword evidence="2" id="KW-1185">Reference proteome</keyword>
<dbReference type="STRING" id="128390.A0A091UX02"/>
<evidence type="ECO:0000313" key="2">
    <source>
        <dbReference type="Proteomes" id="UP000053283"/>
    </source>
</evidence>
<protein>
    <submittedName>
        <fullName evidence="1">Uncharacterized protein</fullName>
    </submittedName>
</protein>
<proteinExistence type="predicted"/>
<reference evidence="1 2" key="1">
    <citation type="submission" date="2014-04" db="EMBL/GenBank/DDBJ databases">
        <title>Genome evolution of avian class.</title>
        <authorList>
            <person name="Zhang G."/>
            <person name="Li C."/>
        </authorList>
    </citation>
    <scope>NUCLEOTIDE SEQUENCE [LARGE SCALE GENOMIC DNA]</scope>
    <source>
        <strain evidence="1">BGI_Y956</strain>
    </source>
</reference>
<gene>
    <name evidence="1" type="ORF">Y956_13699</name>
</gene>
<feature type="non-terminal residue" evidence="1">
    <location>
        <position position="1"/>
    </location>
</feature>